<reference evidence="2" key="1">
    <citation type="journal article" date="2020" name="Stud. Mycol.">
        <title>101 Dothideomycetes genomes: a test case for predicting lifestyles and emergence of pathogens.</title>
        <authorList>
            <person name="Haridas S."/>
            <person name="Albert R."/>
            <person name="Binder M."/>
            <person name="Bloem J."/>
            <person name="Labutti K."/>
            <person name="Salamov A."/>
            <person name="Andreopoulos B."/>
            <person name="Baker S."/>
            <person name="Barry K."/>
            <person name="Bills G."/>
            <person name="Bluhm B."/>
            <person name="Cannon C."/>
            <person name="Castanera R."/>
            <person name="Culley D."/>
            <person name="Daum C."/>
            <person name="Ezra D."/>
            <person name="Gonzalez J."/>
            <person name="Henrissat B."/>
            <person name="Kuo A."/>
            <person name="Liang C."/>
            <person name="Lipzen A."/>
            <person name="Lutzoni F."/>
            <person name="Magnuson J."/>
            <person name="Mondo S."/>
            <person name="Nolan M."/>
            <person name="Ohm R."/>
            <person name="Pangilinan J."/>
            <person name="Park H.-J."/>
            <person name="Ramirez L."/>
            <person name="Alfaro M."/>
            <person name="Sun H."/>
            <person name="Tritt A."/>
            <person name="Yoshinaga Y."/>
            <person name="Zwiers L.-H."/>
            <person name="Turgeon B."/>
            <person name="Goodwin S."/>
            <person name="Spatafora J."/>
            <person name="Crous P."/>
            <person name="Grigoriev I."/>
        </authorList>
    </citation>
    <scope>NUCLEOTIDE SEQUENCE</scope>
    <source>
        <strain evidence="2">CBS 125425</strain>
    </source>
</reference>
<accession>A0A9P4V2X9</accession>
<organism evidence="2 3">
    <name type="scientific">Polyplosphaeria fusca</name>
    <dbReference type="NCBI Taxonomy" id="682080"/>
    <lineage>
        <taxon>Eukaryota</taxon>
        <taxon>Fungi</taxon>
        <taxon>Dikarya</taxon>
        <taxon>Ascomycota</taxon>
        <taxon>Pezizomycotina</taxon>
        <taxon>Dothideomycetes</taxon>
        <taxon>Pleosporomycetidae</taxon>
        <taxon>Pleosporales</taxon>
        <taxon>Tetraplosphaeriaceae</taxon>
        <taxon>Polyplosphaeria</taxon>
    </lineage>
</organism>
<keyword evidence="3" id="KW-1185">Reference proteome</keyword>
<sequence>MGSTALLGSELTSTLADPALKHPPLTEPRLRSTHLHTRAELCCKIGRSPASSPGQLTTVIRVHRL</sequence>
<evidence type="ECO:0000313" key="2">
    <source>
        <dbReference type="EMBL" id="KAF2737907.1"/>
    </source>
</evidence>
<protein>
    <submittedName>
        <fullName evidence="2">Uncharacterized protein</fullName>
    </submittedName>
</protein>
<proteinExistence type="predicted"/>
<evidence type="ECO:0000313" key="3">
    <source>
        <dbReference type="Proteomes" id="UP000799444"/>
    </source>
</evidence>
<gene>
    <name evidence="2" type="ORF">EJ04DRAFT_509873</name>
</gene>
<feature type="region of interest" description="Disordered" evidence="1">
    <location>
        <begin position="1"/>
        <end position="33"/>
    </location>
</feature>
<dbReference type="EMBL" id="ML996112">
    <property type="protein sequence ID" value="KAF2737907.1"/>
    <property type="molecule type" value="Genomic_DNA"/>
</dbReference>
<dbReference type="Proteomes" id="UP000799444">
    <property type="component" value="Unassembled WGS sequence"/>
</dbReference>
<dbReference type="AlphaFoldDB" id="A0A9P4V2X9"/>
<evidence type="ECO:0000256" key="1">
    <source>
        <dbReference type="SAM" id="MobiDB-lite"/>
    </source>
</evidence>
<name>A0A9P4V2X9_9PLEO</name>
<comment type="caution">
    <text evidence="2">The sequence shown here is derived from an EMBL/GenBank/DDBJ whole genome shotgun (WGS) entry which is preliminary data.</text>
</comment>